<evidence type="ECO:0000313" key="2">
    <source>
        <dbReference type="Proteomes" id="UP000784294"/>
    </source>
</evidence>
<comment type="caution">
    <text evidence="1">The sequence shown here is derived from an EMBL/GenBank/DDBJ whole genome shotgun (WGS) entry which is preliminary data.</text>
</comment>
<organism evidence="1 2">
    <name type="scientific">Protopolystoma xenopodis</name>
    <dbReference type="NCBI Taxonomy" id="117903"/>
    <lineage>
        <taxon>Eukaryota</taxon>
        <taxon>Metazoa</taxon>
        <taxon>Spiralia</taxon>
        <taxon>Lophotrochozoa</taxon>
        <taxon>Platyhelminthes</taxon>
        <taxon>Monogenea</taxon>
        <taxon>Polyopisthocotylea</taxon>
        <taxon>Polystomatidea</taxon>
        <taxon>Polystomatidae</taxon>
        <taxon>Protopolystoma</taxon>
    </lineage>
</organism>
<dbReference type="OrthoDB" id="275301at2759"/>
<reference evidence="1" key="1">
    <citation type="submission" date="2018-11" db="EMBL/GenBank/DDBJ databases">
        <authorList>
            <consortium name="Pathogen Informatics"/>
        </authorList>
    </citation>
    <scope>NUCLEOTIDE SEQUENCE</scope>
</reference>
<dbReference type="EMBL" id="CAAALY010041986">
    <property type="protein sequence ID" value="VEL19536.1"/>
    <property type="molecule type" value="Genomic_DNA"/>
</dbReference>
<dbReference type="AlphaFoldDB" id="A0A448WT36"/>
<sequence length="144" mass="14867">MPPAGISASSPLLCDFIQNALLTLPKSVDPLRRCVDKPHELLAWHKLINEALSSATSQLAALDETGDIHHFSGTGGDYNELLGIAGTSALRRYRTFAVRTAAASSASPVLASAAGRLPSGIGGNGVAMRSNPDAAGGRVFGLPF</sequence>
<proteinExistence type="predicted"/>
<name>A0A448WT36_9PLAT</name>
<accession>A0A448WT36</accession>
<feature type="non-terminal residue" evidence="1">
    <location>
        <position position="1"/>
    </location>
</feature>
<keyword evidence="2" id="KW-1185">Reference proteome</keyword>
<gene>
    <name evidence="1" type="ORF">PXEA_LOCUS12976</name>
</gene>
<dbReference type="Proteomes" id="UP000784294">
    <property type="component" value="Unassembled WGS sequence"/>
</dbReference>
<evidence type="ECO:0000313" key="1">
    <source>
        <dbReference type="EMBL" id="VEL19536.1"/>
    </source>
</evidence>
<protein>
    <submittedName>
        <fullName evidence="1">Uncharacterized protein</fullName>
    </submittedName>
</protein>